<dbReference type="InterPro" id="IPR010300">
    <property type="entry name" value="CDO_1"/>
</dbReference>
<evidence type="ECO:0000256" key="3">
    <source>
        <dbReference type="ARBA" id="ARBA00022723"/>
    </source>
</evidence>
<accession>A0A9P5RU22</accession>
<protein>
    <recommendedName>
        <fullName evidence="2 9">Cysteine dioxygenase</fullName>
        <ecNumber evidence="2 9">1.13.11.20</ecNumber>
    </recommendedName>
</protein>
<dbReference type="EMBL" id="JAAAUQ010000785">
    <property type="protein sequence ID" value="KAF9147593.1"/>
    <property type="molecule type" value="Genomic_DNA"/>
</dbReference>
<proteinExistence type="inferred from homology"/>
<dbReference type="InterPro" id="IPR011051">
    <property type="entry name" value="RmlC_Cupin_sf"/>
</dbReference>
<feature type="cross-link" description="3'-(S-cysteinyl)-tyrosine (Cys-Tyr)" evidence="7">
    <location>
        <begin position="147"/>
        <end position="232"/>
    </location>
</feature>
<name>A0A9P5RU22_9FUNG</name>
<evidence type="ECO:0000256" key="8">
    <source>
        <dbReference type="PIRSR" id="PIRSR610300-51"/>
    </source>
</evidence>
<organism evidence="11 12">
    <name type="scientific">Linnemannia schmuckeri</name>
    <dbReference type="NCBI Taxonomy" id="64567"/>
    <lineage>
        <taxon>Eukaryota</taxon>
        <taxon>Fungi</taxon>
        <taxon>Fungi incertae sedis</taxon>
        <taxon>Mucoromycota</taxon>
        <taxon>Mortierellomycotina</taxon>
        <taxon>Mortierellomycetes</taxon>
        <taxon>Mortierellales</taxon>
        <taxon>Mortierellaceae</taxon>
        <taxon>Linnemannia</taxon>
    </lineage>
</organism>
<comment type="similarity">
    <text evidence="1 9">Belongs to the cysteine dioxygenase family.</text>
</comment>
<evidence type="ECO:0000256" key="10">
    <source>
        <dbReference type="SAM" id="MobiDB-lite"/>
    </source>
</evidence>
<keyword evidence="5 9" id="KW-0560">Oxidoreductase</keyword>
<feature type="binding site" evidence="8">
    <location>
        <position position="142"/>
    </location>
    <ligand>
        <name>Fe cation</name>
        <dbReference type="ChEBI" id="CHEBI:24875"/>
        <note>catalytic</note>
    </ligand>
</feature>
<sequence>MTSVETSCLAPSHALLSPPITPVMSKGEEKIVRSCSSSSSSDHTPASTATAEDPVPVPKDLDDLVRLLHIELGVNGLDSKEVDVARVQKLMANYTSNQADWQKYAMFDKGRYTRNLVDDGNGKFNLMILAWPETIGSAIHDHSGSHCLMKILDGELKETLYHWPDRVINDTDNADSGMGSDNSDDDEKPTAMSIKKETFLKKDTVAYMHDNLGLHAVSNPLKTQGSVSLHLYTPPYEVCKTFNERSSKARSSGKCVFYSSRGEKVESCPSAAYLKCSLTNN</sequence>
<evidence type="ECO:0000313" key="11">
    <source>
        <dbReference type="EMBL" id="KAF9147593.1"/>
    </source>
</evidence>
<keyword evidence="7" id="KW-0883">Thioether bond</keyword>
<feature type="region of interest" description="Disordered" evidence="10">
    <location>
        <begin position="27"/>
        <end position="57"/>
    </location>
</feature>
<dbReference type="AlphaFoldDB" id="A0A9P5RU22"/>
<dbReference type="GO" id="GO:0019448">
    <property type="term" value="P:L-cysteine catabolic process"/>
    <property type="evidence" value="ECO:0007669"/>
    <property type="project" value="TreeGrafter"/>
</dbReference>
<dbReference type="EC" id="1.13.11.20" evidence="2 9"/>
<dbReference type="CDD" id="cd10548">
    <property type="entry name" value="cupin_CDO"/>
    <property type="match status" value="1"/>
</dbReference>
<keyword evidence="4 9" id="KW-0223">Dioxygenase</keyword>
<feature type="region of interest" description="Disordered" evidence="10">
    <location>
        <begin position="171"/>
        <end position="190"/>
    </location>
</feature>
<dbReference type="PANTHER" id="PTHR12918:SF1">
    <property type="entry name" value="CYSTEINE DIOXYGENASE TYPE 1"/>
    <property type="match status" value="1"/>
</dbReference>
<evidence type="ECO:0000256" key="1">
    <source>
        <dbReference type="ARBA" id="ARBA00006622"/>
    </source>
</evidence>
<keyword evidence="3 8" id="KW-0479">Metal-binding</keyword>
<dbReference type="OrthoDB" id="543511at2759"/>
<dbReference type="GO" id="GO:0008198">
    <property type="term" value="F:ferrous iron binding"/>
    <property type="evidence" value="ECO:0007669"/>
    <property type="project" value="TreeGrafter"/>
</dbReference>
<evidence type="ECO:0000256" key="5">
    <source>
        <dbReference type="ARBA" id="ARBA00023002"/>
    </source>
</evidence>
<gene>
    <name evidence="11" type="primary">CDO1_2</name>
    <name evidence="11" type="ORF">BG015_010732</name>
</gene>
<dbReference type="InterPro" id="IPR014710">
    <property type="entry name" value="RmlC-like_jellyroll"/>
</dbReference>
<evidence type="ECO:0000256" key="9">
    <source>
        <dbReference type="RuleBase" id="RU366010"/>
    </source>
</evidence>
<dbReference type="PANTHER" id="PTHR12918">
    <property type="entry name" value="CYSTEINE DIOXYGENASE"/>
    <property type="match status" value="1"/>
</dbReference>
<evidence type="ECO:0000256" key="6">
    <source>
        <dbReference type="ARBA" id="ARBA00023004"/>
    </source>
</evidence>
<keyword evidence="6 8" id="KW-0408">Iron</keyword>
<feature type="binding site" evidence="8">
    <location>
        <position position="140"/>
    </location>
    <ligand>
        <name>Fe cation</name>
        <dbReference type="ChEBI" id="CHEBI:24875"/>
        <note>catalytic</note>
    </ligand>
</feature>
<feature type="binding site" evidence="8">
    <location>
        <position position="215"/>
    </location>
    <ligand>
        <name>Fe cation</name>
        <dbReference type="ChEBI" id="CHEBI:24875"/>
        <note>catalytic</note>
    </ligand>
</feature>
<evidence type="ECO:0000256" key="2">
    <source>
        <dbReference type="ARBA" id="ARBA00013133"/>
    </source>
</evidence>
<evidence type="ECO:0000256" key="7">
    <source>
        <dbReference type="PIRSR" id="PIRSR610300-50"/>
    </source>
</evidence>
<dbReference type="GO" id="GO:0017172">
    <property type="term" value="F:cysteine dioxygenase activity"/>
    <property type="evidence" value="ECO:0007669"/>
    <property type="project" value="UniProtKB-UniRule"/>
</dbReference>
<dbReference type="Gene3D" id="2.60.120.10">
    <property type="entry name" value="Jelly Rolls"/>
    <property type="match status" value="1"/>
</dbReference>
<comment type="caution">
    <text evidence="11">The sequence shown here is derived from an EMBL/GenBank/DDBJ whole genome shotgun (WGS) entry which is preliminary data.</text>
</comment>
<dbReference type="Pfam" id="PF05995">
    <property type="entry name" value="CDO_I"/>
    <property type="match status" value="1"/>
</dbReference>
<dbReference type="SUPFAM" id="SSF51182">
    <property type="entry name" value="RmlC-like cupins"/>
    <property type="match status" value="1"/>
</dbReference>
<comment type="cofactor">
    <cofactor evidence="9">
        <name>Fe cation</name>
        <dbReference type="ChEBI" id="CHEBI:24875"/>
    </cofactor>
    <text evidence="9">Binds 1 Fe cation per subunit.</text>
</comment>
<reference evidence="11" key="1">
    <citation type="journal article" date="2020" name="Fungal Divers.">
        <title>Resolving the Mortierellaceae phylogeny through synthesis of multi-gene phylogenetics and phylogenomics.</title>
        <authorList>
            <person name="Vandepol N."/>
            <person name="Liber J."/>
            <person name="Desiro A."/>
            <person name="Na H."/>
            <person name="Kennedy M."/>
            <person name="Barry K."/>
            <person name="Grigoriev I.V."/>
            <person name="Miller A.N."/>
            <person name="O'Donnell K."/>
            <person name="Stajich J.E."/>
            <person name="Bonito G."/>
        </authorList>
    </citation>
    <scope>NUCLEOTIDE SEQUENCE</scope>
    <source>
        <strain evidence="11">NRRL 6426</strain>
    </source>
</reference>
<evidence type="ECO:0000313" key="12">
    <source>
        <dbReference type="Proteomes" id="UP000748756"/>
    </source>
</evidence>
<evidence type="ECO:0000256" key="4">
    <source>
        <dbReference type="ARBA" id="ARBA00022964"/>
    </source>
</evidence>
<dbReference type="Proteomes" id="UP000748756">
    <property type="component" value="Unassembled WGS sequence"/>
</dbReference>
<keyword evidence="12" id="KW-1185">Reference proteome</keyword>
<comment type="catalytic activity">
    <reaction evidence="9">
        <text>L-cysteine + O2 = 3-sulfino-L-alanine + H(+)</text>
        <dbReference type="Rhea" id="RHEA:20441"/>
        <dbReference type="ChEBI" id="CHEBI:15378"/>
        <dbReference type="ChEBI" id="CHEBI:15379"/>
        <dbReference type="ChEBI" id="CHEBI:35235"/>
        <dbReference type="ChEBI" id="CHEBI:61085"/>
        <dbReference type="EC" id="1.13.11.20"/>
    </reaction>
</comment>